<dbReference type="InterPro" id="IPR036047">
    <property type="entry name" value="F-box-like_dom_sf"/>
</dbReference>
<name>A0AAV4ED14_9GAST</name>
<evidence type="ECO:0000313" key="4">
    <source>
        <dbReference type="Proteomes" id="UP000762676"/>
    </source>
</evidence>
<feature type="region of interest" description="Disordered" evidence="1">
    <location>
        <begin position="22"/>
        <end position="48"/>
    </location>
</feature>
<evidence type="ECO:0000256" key="1">
    <source>
        <dbReference type="SAM" id="MobiDB-lite"/>
    </source>
</evidence>
<dbReference type="Gene3D" id="1.20.1280.50">
    <property type="match status" value="1"/>
</dbReference>
<dbReference type="Gene3D" id="3.80.10.10">
    <property type="entry name" value="Ribonuclease Inhibitor"/>
    <property type="match status" value="1"/>
</dbReference>
<comment type="caution">
    <text evidence="3">The sequence shown here is derived from an EMBL/GenBank/DDBJ whole genome shotgun (WGS) entry which is preliminary data.</text>
</comment>
<dbReference type="Pfam" id="PF12937">
    <property type="entry name" value="F-box-like"/>
    <property type="match status" value="1"/>
</dbReference>
<feature type="compositionally biased region" description="Polar residues" evidence="1">
    <location>
        <begin position="22"/>
        <end position="39"/>
    </location>
</feature>
<dbReference type="PANTHER" id="PTHR20872">
    <property type="match status" value="1"/>
</dbReference>
<protein>
    <submittedName>
        <fullName evidence="3">F-box/LRR-repeat protein 21</fullName>
    </submittedName>
</protein>
<dbReference type="PROSITE" id="PS50181">
    <property type="entry name" value="FBOX"/>
    <property type="match status" value="1"/>
</dbReference>
<keyword evidence="4" id="KW-1185">Reference proteome</keyword>
<organism evidence="3 4">
    <name type="scientific">Elysia marginata</name>
    <dbReference type="NCBI Taxonomy" id="1093978"/>
    <lineage>
        <taxon>Eukaryota</taxon>
        <taxon>Metazoa</taxon>
        <taxon>Spiralia</taxon>
        <taxon>Lophotrochozoa</taxon>
        <taxon>Mollusca</taxon>
        <taxon>Gastropoda</taxon>
        <taxon>Heterobranchia</taxon>
        <taxon>Euthyneura</taxon>
        <taxon>Panpulmonata</taxon>
        <taxon>Sacoglossa</taxon>
        <taxon>Placobranchoidea</taxon>
        <taxon>Plakobranchidae</taxon>
        <taxon>Elysia</taxon>
    </lineage>
</organism>
<dbReference type="PANTHER" id="PTHR20872:SF1">
    <property type="entry name" value="F-BOX DOMAIN-CONTAINING PROTEIN"/>
    <property type="match status" value="1"/>
</dbReference>
<evidence type="ECO:0000259" key="2">
    <source>
        <dbReference type="PROSITE" id="PS50181"/>
    </source>
</evidence>
<dbReference type="Proteomes" id="UP000762676">
    <property type="component" value="Unassembled WGS sequence"/>
</dbReference>
<reference evidence="3 4" key="1">
    <citation type="journal article" date="2021" name="Elife">
        <title>Chloroplast acquisition without the gene transfer in kleptoplastic sea slugs, Plakobranchus ocellatus.</title>
        <authorList>
            <person name="Maeda T."/>
            <person name="Takahashi S."/>
            <person name="Yoshida T."/>
            <person name="Shimamura S."/>
            <person name="Takaki Y."/>
            <person name="Nagai Y."/>
            <person name="Toyoda A."/>
            <person name="Suzuki Y."/>
            <person name="Arimoto A."/>
            <person name="Ishii H."/>
            <person name="Satoh N."/>
            <person name="Nishiyama T."/>
            <person name="Hasebe M."/>
            <person name="Maruyama T."/>
            <person name="Minagawa J."/>
            <person name="Obokata J."/>
            <person name="Shigenobu S."/>
        </authorList>
    </citation>
    <scope>NUCLEOTIDE SEQUENCE [LARGE SCALE GENOMIC DNA]</scope>
</reference>
<accession>A0AAV4ED14</accession>
<dbReference type="EMBL" id="BMAT01010695">
    <property type="protein sequence ID" value="GFR58828.1"/>
    <property type="molecule type" value="Genomic_DNA"/>
</dbReference>
<dbReference type="InterPro" id="IPR032675">
    <property type="entry name" value="LRR_dom_sf"/>
</dbReference>
<dbReference type="SUPFAM" id="SSF81383">
    <property type="entry name" value="F-box domain"/>
    <property type="match status" value="1"/>
</dbReference>
<feature type="domain" description="F-box" evidence="2">
    <location>
        <begin position="71"/>
        <end position="117"/>
    </location>
</feature>
<proteinExistence type="predicted"/>
<evidence type="ECO:0000313" key="3">
    <source>
        <dbReference type="EMBL" id="GFR58828.1"/>
    </source>
</evidence>
<sequence length="548" mass="63168">MASMQGTSEFFYEEQAGDTNTTIQVTSGNIDATEPSSTQQEDDSEKRVTDITTGVEHVHWSNQDTFDSESDLALLHLPEIVLVHIMEYLDLRTRYYLSITCRLFYDLFSHPQLWQIAHISLLTHGERSGRNPFRWKLQAVMHHTMAMIVHKFCHLFQHLSLELLDYIQPFDNDSKVLLQHLNNECRLESLLIKLGPLTSSDRDISNVSVRLSNYQDLPLVVGLIKNATRLKRLGLVSWPFSESTGDKKDIFAALMGNKKLYSLDSLKLFFPELKHNQWTDRIPKLPSPDLTLRVVSHLQNVTHLALRSPMLSNELILELSSKKRAPLLYLQILIMYSRDSVLMEGYKMPNISAKAWSTLRHSSPELVVEYYVFNRVPQDQLGLMLQPEVQLSSINILTFGRCDVELVTILTEYYSRTLRCFASRCDSPNCDEALLKLVRSCDLTHFIYHGDISYKTVEKMATFVGNSGQKLEAFEFKEKNINTKDCDADFDEETANDVVIARDKRSNEYYLAAVKSWHEDEDERTKRLDAMSEHVSRCLGFHWRPVTT</sequence>
<dbReference type="AlphaFoldDB" id="A0AAV4ED14"/>
<dbReference type="InterPro" id="IPR001810">
    <property type="entry name" value="F-box_dom"/>
</dbReference>
<gene>
    <name evidence="3" type="ORF">ElyMa_005370200</name>
</gene>